<evidence type="ECO:0000256" key="2">
    <source>
        <dbReference type="ARBA" id="ARBA00022679"/>
    </source>
</evidence>
<dbReference type="Pfam" id="PF02782">
    <property type="entry name" value="FGGY_C"/>
    <property type="match status" value="1"/>
</dbReference>
<keyword evidence="2" id="KW-0808">Transferase</keyword>
<dbReference type="AlphaFoldDB" id="A0A1W1V0I3"/>
<evidence type="ECO:0000256" key="1">
    <source>
        <dbReference type="ARBA" id="ARBA00009156"/>
    </source>
</evidence>
<dbReference type="InterPro" id="IPR050406">
    <property type="entry name" value="FGGY_Carb_Kinase"/>
</dbReference>
<sequence length="531" mass="59060">MNTIKNMIDSGNVSIGIELGSTRIKAILIDNRGHILAIGEADWENQLINDIWTYNQNDIWIELQNSYKDLMNSVKEKYNTVVRRAIGIGISGMMHGYMPFDRYKNQLVPFRTWRNNTTSIAAKELTQLFNYNIPQRWSIAHLYQAILNQEEHVDQIDYITTLAGYIHWCLTGKKVLGIGEASGMFPIDIQSKSYNVSMLQSFNQLIKNKNYCWSIEKILPQILIAGQNAGKLTEKGAKLLDPTGALQAGINMCPPEGDAGTGMVATNSIKENTGNISAGTSAFAMVVLEKELSKAYAELDMITTPTGKLVAMAHANNCTSDINAWIKLFGETLEVFGAKYDPNQIYEKLFIHALEKGEVDCGGLLAYGFYSGEHNIGLSMGCPIFIHPVNTNFNLANFIRIHLYTAFGAMKLGMDILMKQEKIKVSHVLAHGGIFKTKNVVSKILASAINTPVAVMETASEGGAWGIALLANYLEKFQLNQSLEQYLENIFSNVEISLSEPEYSMSEGYEKFMLTYKKGIPIVREAIKLNA</sequence>
<evidence type="ECO:0000313" key="7">
    <source>
        <dbReference type="Proteomes" id="UP000192408"/>
    </source>
</evidence>
<dbReference type="RefSeq" id="WP_084257399.1">
    <property type="nucleotide sequence ID" value="NZ_FWWV01000025.1"/>
</dbReference>
<dbReference type="PANTHER" id="PTHR43095">
    <property type="entry name" value="SUGAR KINASE"/>
    <property type="match status" value="1"/>
</dbReference>
<evidence type="ECO:0000256" key="3">
    <source>
        <dbReference type="ARBA" id="ARBA00022777"/>
    </source>
</evidence>
<dbReference type="InterPro" id="IPR018485">
    <property type="entry name" value="FGGY_C"/>
</dbReference>
<dbReference type="CDD" id="cd07809">
    <property type="entry name" value="ASKHA_NBD_FGGY_BaXK-like"/>
    <property type="match status" value="1"/>
</dbReference>
<evidence type="ECO:0000313" key="6">
    <source>
        <dbReference type="EMBL" id="SMB86829.1"/>
    </source>
</evidence>
<proteinExistence type="inferred from homology"/>
<protein>
    <submittedName>
        <fullName evidence="6">Sugar (Pentulose or hexulose) kinase</fullName>
    </submittedName>
</protein>
<feature type="domain" description="Carbohydrate kinase FGGY N-terminal" evidence="4">
    <location>
        <begin position="14"/>
        <end position="239"/>
    </location>
</feature>
<dbReference type="PANTHER" id="PTHR43095:SF5">
    <property type="entry name" value="XYLULOSE KINASE"/>
    <property type="match status" value="1"/>
</dbReference>
<dbReference type="InterPro" id="IPR018484">
    <property type="entry name" value="FGGY_N"/>
</dbReference>
<name>A0A1W1V0I3_9PAST</name>
<accession>A0A1W1V0I3</accession>
<comment type="similarity">
    <text evidence="1">Belongs to the FGGY kinase family.</text>
</comment>
<dbReference type="Pfam" id="PF00370">
    <property type="entry name" value="FGGY_N"/>
    <property type="match status" value="1"/>
</dbReference>
<keyword evidence="7" id="KW-1185">Reference proteome</keyword>
<dbReference type="GO" id="GO:0016301">
    <property type="term" value="F:kinase activity"/>
    <property type="evidence" value="ECO:0007669"/>
    <property type="project" value="UniProtKB-KW"/>
</dbReference>
<dbReference type="Proteomes" id="UP000192408">
    <property type="component" value="Unassembled WGS sequence"/>
</dbReference>
<dbReference type="Gene3D" id="3.30.420.40">
    <property type="match status" value="2"/>
</dbReference>
<dbReference type="EMBL" id="FWWV01000025">
    <property type="protein sequence ID" value="SMB86829.1"/>
    <property type="molecule type" value="Genomic_DNA"/>
</dbReference>
<keyword evidence="3 6" id="KW-0418">Kinase</keyword>
<dbReference type="STRING" id="1122938.SAMN05660772_02597"/>
<organism evidence="6 7">
    <name type="scientific">Pasteurella testudinis DSM 23072</name>
    <dbReference type="NCBI Taxonomy" id="1122938"/>
    <lineage>
        <taxon>Bacteria</taxon>
        <taxon>Pseudomonadati</taxon>
        <taxon>Pseudomonadota</taxon>
        <taxon>Gammaproteobacteria</taxon>
        <taxon>Pasteurellales</taxon>
        <taxon>Pasteurellaceae</taxon>
        <taxon>Pasteurella</taxon>
    </lineage>
</organism>
<feature type="domain" description="Carbohydrate kinase FGGY C-terminal" evidence="5">
    <location>
        <begin position="275"/>
        <end position="473"/>
    </location>
</feature>
<reference evidence="7" key="1">
    <citation type="submission" date="2017-04" db="EMBL/GenBank/DDBJ databases">
        <authorList>
            <person name="Varghese N."/>
            <person name="Submissions S."/>
        </authorList>
    </citation>
    <scope>NUCLEOTIDE SEQUENCE [LARGE SCALE GENOMIC DNA]</scope>
    <source>
        <strain evidence="7">DSM 23072</strain>
    </source>
</reference>
<dbReference type="GO" id="GO:0005975">
    <property type="term" value="P:carbohydrate metabolic process"/>
    <property type="evidence" value="ECO:0007669"/>
    <property type="project" value="InterPro"/>
</dbReference>
<dbReference type="InterPro" id="IPR043129">
    <property type="entry name" value="ATPase_NBD"/>
</dbReference>
<gene>
    <name evidence="6" type="ORF">SAMN05660772_02597</name>
</gene>
<dbReference type="SUPFAM" id="SSF53067">
    <property type="entry name" value="Actin-like ATPase domain"/>
    <property type="match status" value="2"/>
</dbReference>
<evidence type="ECO:0000259" key="5">
    <source>
        <dbReference type="Pfam" id="PF02782"/>
    </source>
</evidence>
<evidence type="ECO:0000259" key="4">
    <source>
        <dbReference type="Pfam" id="PF00370"/>
    </source>
</evidence>